<organism evidence="8 9">
    <name type="scientific">Agromyces neolithicus</name>
    <dbReference type="NCBI Taxonomy" id="269420"/>
    <lineage>
        <taxon>Bacteria</taxon>
        <taxon>Bacillati</taxon>
        <taxon>Actinomycetota</taxon>
        <taxon>Actinomycetes</taxon>
        <taxon>Micrococcales</taxon>
        <taxon>Microbacteriaceae</taxon>
        <taxon>Agromyces</taxon>
    </lineage>
</organism>
<feature type="transmembrane region" description="Helical" evidence="6">
    <location>
        <begin position="151"/>
        <end position="172"/>
    </location>
</feature>
<dbReference type="InterPro" id="IPR011701">
    <property type="entry name" value="MFS"/>
</dbReference>
<dbReference type="SUPFAM" id="SSF103473">
    <property type="entry name" value="MFS general substrate transporter"/>
    <property type="match status" value="1"/>
</dbReference>
<evidence type="ECO:0000256" key="6">
    <source>
        <dbReference type="SAM" id="Phobius"/>
    </source>
</evidence>
<feature type="transmembrane region" description="Helical" evidence="6">
    <location>
        <begin position="51"/>
        <end position="72"/>
    </location>
</feature>
<dbReference type="PROSITE" id="PS50850">
    <property type="entry name" value="MFS"/>
    <property type="match status" value="1"/>
</dbReference>
<feature type="transmembrane region" description="Helical" evidence="6">
    <location>
        <begin position="232"/>
        <end position="252"/>
    </location>
</feature>
<dbReference type="InterPro" id="IPR036259">
    <property type="entry name" value="MFS_trans_sf"/>
</dbReference>
<feature type="region of interest" description="Disordered" evidence="5">
    <location>
        <begin position="416"/>
        <end position="438"/>
    </location>
</feature>
<dbReference type="EMBL" id="BAAANJ010000001">
    <property type="protein sequence ID" value="GAA1798529.1"/>
    <property type="molecule type" value="Genomic_DNA"/>
</dbReference>
<evidence type="ECO:0000313" key="9">
    <source>
        <dbReference type="Proteomes" id="UP001500002"/>
    </source>
</evidence>
<evidence type="ECO:0000313" key="8">
    <source>
        <dbReference type="EMBL" id="GAA1798529.1"/>
    </source>
</evidence>
<dbReference type="InterPro" id="IPR053160">
    <property type="entry name" value="MFS_DHA3_Transporter"/>
</dbReference>
<dbReference type="PANTHER" id="PTHR23530">
    <property type="entry name" value="TRANSPORT PROTEIN-RELATED"/>
    <property type="match status" value="1"/>
</dbReference>
<keyword evidence="4 6" id="KW-0472">Membrane</keyword>
<dbReference type="PANTHER" id="PTHR23530:SF1">
    <property type="entry name" value="PERMEASE, MAJOR FACILITATOR SUPERFAMILY-RELATED"/>
    <property type="match status" value="1"/>
</dbReference>
<proteinExistence type="predicted"/>
<dbReference type="Proteomes" id="UP001500002">
    <property type="component" value="Unassembled WGS sequence"/>
</dbReference>
<evidence type="ECO:0000256" key="2">
    <source>
        <dbReference type="ARBA" id="ARBA00022692"/>
    </source>
</evidence>
<feature type="domain" description="Major facilitator superfamily (MFS) profile" evidence="7">
    <location>
        <begin position="230"/>
        <end position="438"/>
    </location>
</feature>
<gene>
    <name evidence="8" type="primary">tetA(P)</name>
    <name evidence="8" type="ORF">GCM10009749_02770</name>
</gene>
<feature type="transmembrane region" description="Helical" evidence="6">
    <location>
        <begin position="79"/>
        <end position="99"/>
    </location>
</feature>
<evidence type="ECO:0000256" key="3">
    <source>
        <dbReference type="ARBA" id="ARBA00022989"/>
    </source>
</evidence>
<dbReference type="Gene3D" id="1.20.1250.20">
    <property type="entry name" value="MFS general substrate transporter like domains"/>
    <property type="match status" value="1"/>
</dbReference>
<evidence type="ECO:0000256" key="5">
    <source>
        <dbReference type="SAM" id="MobiDB-lite"/>
    </source>
</evidence>
<sequence length="438" mass="46771">MSDAATVNHAARRVQAVYFTLLTGNTLAASLIWGVNTLFLLDAGLTNLEAFAANAFFSLGMVIFEVPTGVVADTLGRRMSYLLGTVTLAVTTALYYMLWVMHSPFWAWAIVSVLLGLGFTFFSGAVEAWLVDALTATGYTGSLERVFGRGMAVSGAAMFIGSLGGGAIAQLTDLGVPFVLRAVILMLMFIVAAFVMRDLGFTPAGRAHPWQATKRVMRESVKYGVRRPAVRFVMFASFFTTGVGFYVFYALQPYLVELWGDPNAYTIAGLAAAILSGSQVLGGLIAPWVRARFRRRTTTIMLSLVVSSLVLVAFGITRSFWVAFVLLIVWGLVDAASGPVQRAYLNDMIPSAQRATVLSFDSLLGSAGGAVIQPVLGRSADIWGYPGSLILSGGIQILAAPFLWLSRRQHPAADVAGDLQPSADAPADIPLSGEGDRG</sequence>
<reference evidence="8 9" key="1">
    <citation type="journal article" date="2019" name="Int. J. Syst. Evol. Microbiol.">
        <title>The Global Catalogue of Microorganisms (GCM) 10K type strain sequencing project: providing services to taxonomists for standard genome sequencing and annotation.</title>
        <authorList>
            <consortium name="The Broad Institute Genomics Platform"/>
            <consortium name="The Broad Institute Genome Sequencing Center for Infectious Disease"/>
            <person name="Wu L."/>
            <person name="Ma J."/>
        </authorList>
    </citation>
    <scope>NUCLEOTIDE SEQUENCE [LARGE SCALE GENOMIC DNA]</scope>
    <source>
        <strain evidence="8 9">JCM 14322</strain>
    </source>
</reference>
<dbReference type="Pfam" id="PF07690">
    <property type="entry name" value="MFS_1"/>
    <property type="match status" value="1"/>
</dbReference>
<accession>A0ABN2LST6</accession>
<feature type="transmembrane region" description="Helical" evidence="6">
    <location>
        <begin position="16"/>
        <end position="39"/>
    </location>
</feature>
<comment type="subcellular location">
    <subcellularLocation>
        <location evidence="1">Cell membrane</location>
        <topology evidence="1">Multi-pass membrane protein</topology>
    </subcellularLocation>
</comment>
<evidence type="ECO:0000259" key="7">
    <source>
        <dbReference type="PROSITE" id="PS50850"/>
    </source>
</evidence>
<feature type="transmembrane region" description="Helical" evidence="6">
    <location>
        <begin position="298"/>
        <end position="316"/>
    </location>
</feature>
<evidence type="ECO:0000256" key="4">
    <source>
        <dbReference type="ARBA" id="ARBA00023136"/>
    </source>
</evidence>
<evidence type="ECO:0000256" key="1">
    <source>
        <dbReference type="ARBA" id="ARBA00004651"/>
    </source>
</evidence>
<feature type="transmembrane region" description="Helical" evidence="6">
    <location>
        <begin position="264"/>
        <end position="286"/>
    </location>
</feature>
<keyword evidence="2 6" id="KW-0812">Transmembrane</keyword>
<comment type="caution">
    <text evidence="8">The sequence shown here is derived from an EMBL/GenBank/DDBJ whole genome shotgun (WGS) entry which is preliminary data.</text>
</comment>
<dbReference type="InterPro" id="IPR020846">
    <property type="entry name" value="MFS_dom"/>
</dbReference>
<keyword evidence="3 6" id="KW-1133">Transmembrane helix</keyword>
<keyword evidence="9" id="KW-1185">Reference proteome</keyword>
<name>A0ABN2LST6_9MICO</name>
<feature type="transmembrane region" description="Helical" evidence="6">
    <location>
        <begin position="382"/>
        <end position="405"/>
    </location>
</feature>
<feature type="transmembrane region" description="Helical" evidence="6">
    <location>
        <begin position="178"/>
        <end position="196"/>
    </location>
</feature>
<protein>
    <submittedName>
        <fullName evidence="8">Tetracycline efflux MFS transporter TetA(P)</fullName>
    </submittedName>
</protein>
<feature type="transmembrane region" description="Helical" evidence="6">
    <location>
        <begin position="105"/>
        <end position="130"/>
    </location>
</feature>